<dbReference type="KEGG" id="epa:110254903"/>
<proteinExistence type="predicted"/>
<dbReference type="SUPFAM" id="SSF47986">
    <property type="entry name" value="DEATH domain"/>
    <property type="match status" value="1"/>
</dbReference>
<protein>
    <recommendedName>
        <fullName evidence="1">DED domain-containing protein</fullName>
    </recommendedName>
</protein>
<dbReference type="SMART" id="SM00031">
    <property type="entry name" value="DED"/>
    <property type="match status" value="1"/>
</dbReference>
<accession>A0A913YAZ2</accession>
<sequence length="251" mass="29181">MLKAGRHFEKVLLRILDELTSIERSKLCFYCRKDSPKPPNQEEMQQLFRELQDRNMISSSNVSFLKEFTNTILRYDLTNILLEYESEVEVGTILKEYAVFRDENPNFDCPEMSSTQIISKHLSRKFTNCSEPLTKIVRLSKDTSFQDDLRLSIDEMTREGNELCWSSILQILGFSSELAYRRMCLFPGPSKFHRLLSDIDDVRLVLQEFKIASWMARNGGVAVFAKFITNQDPKEIARQEEIKGLVAQIIC</sequence>
<name>A0A913YAZ2_EXADI</name>
<evidence type="ECO:0000259" key="1">
    <source>
        <dbReference type="PROSITE" id="PS50168"/>
    </source>
</evidence>
<dbReference type="RefSeq" id="XP_020917612.1">
    <property type="nucleotide sequence ID" value="XM_021061953.2"/>
</dbReference>
<feature type="domain" description="DED" evidence="1">
    <location>
        <begin position="7"/>
        <end position="83"/>
    </location>
</feature>
<dbReference type="GO" id="GO:0042981">
    <property type="term" value="P:regulation of apoptotic process"/>
    <property type="evidence" value="ECO:0007669"/>
    <property type="project" value="InterPro"/>
</dbReference>
<dbReference type="AlphaFoldDB" id="A0A913YAZ2"/>
<evidence type="ECO:0000313" key="2">
    <source>
        <dbReference type="EnsemblMetazoa" id="XP_020917612.1"/>
    </source>
</evidence>
<dbReference type="PROSITE" id="PS50168">
    <property type="entry name" value="DED"/>
    <property type="match status" value="1"/>
</dbReference>
<dbReference type="EnsemblMetazoa" id="XM_021061953.2">
    <property type="protein sequence ID" value="XP_020917612.1"/>
    <property type="gene ID" value="LOC110254903"/>
</dbReference>
<dbReference type="Proteomes" id="UP000887567">
    <property type="component" value="Unplaced"/>
</dbReference>
<dbReference type="InterPro" id="IPR011029">
    <property type="entry name" value="DEATH-like_dom_sf"/>
</dbReference>
<organism evidence="2 3">
    <name type="scientific">Exaiptasia diaphana</name>
    <name type="common">Tropical sea anemone</name>
    <name type="synonym">Aiptasia pulchella</name>
    <dbReference type="NCBI Taxonomy" id="2652724"/>
    <lineage>
        <taxon>Eukaryota</taxon>
        <taxon>Metazoa</taxon>
        <taxon>Cnidaria</taxon>
        <taxon>Anthozoa</taxon>
        <taxon>Hexacorallia</taxon>
        <taxon>Actiniaria</taxon>
        <taxon>Aiptasiidae</taxon>
        <taxon>Exaiptasia</taxon>
    </lineage>
</organism>
<dbReference type="Gene3D" id="1.10.533.10">
    <property type="entry name" value="Death Domain, Fas"/>
    <property type="match status" value="1"/>
</dbReference>
<dbReference type="Pfam" id="PF01335">
    <property type="entry name" value="DED"/>
    <property type="match status" value="1"/>
</dbReference>
<keyword evidence="3" id="KW-1185">Reference proteome</keyword>
<evidence type="ECO:0000313" key="3">
    <source>
        <dbReference type="Proteomes" id="UP000887567"/>
    </source>
</evidence>
<reference evidence="2" key="1">
    <citation type="submission" date="2022-11" db="UniProtKB">
        <authorList>
            <consortium name="EnsemblMetazoa"/>
        </authorList>
    </citation>
    <scope>IDENTIFICATION</scope>
</reference>
<dbReference type="InterPro" id="IPR001875">
    <property type="entry name" value="DED_dom"/>
</dbReference>
<dbReference type="GeneID" id="110254903"/>